<accession>A0A4S4E3R5</accession>
<sequence length="338" mass="39433">MESYGETRMESYSYKPRDAEDTRNYLFEIKMAELQKTKDELKRAKDEAMQSWLDSRPLIDELEKLQSSLDATKNRNTMSAIVVSDLEAQLETTNASITLKKDDELRIRVTINEINQALDQTREDMEQLKLEKDEEKRARSKLKQVLRLRKQTLQALQLTLRAIRLESEAFGSSAADALRYIKHSETDSTMVQLTQEDYCALTRRAKEETSLAEWRLSVSTEQRNVAEASRDSALRRLKELQTDNRLSKRKMKNKIEGDTTRDAEEEQDSRRRVVDQVDNTEMAFPKARAKLMADSSQGNPQQQSRKPRNKNRIFKKKKQSIFVRISNFLVRKITRLFG</sequence>
<dbReference type="EMBL" id="SDRB02007813">
    <property type="protein sequence ID" value="THG10559.1"/>
    <property type="molecule type" value="Genomic_DNA"/>
</dbReference>
<comment type="caution">
    <text evidence="5">The sequence shown here is derived from an EMBL/GenBank/DDBJ whole genome shotgun (WGS) entry which is preliminary data.</text>
</comment>
<name>A0A4S4E3R5_CAMSN</name>
<feature type="coiled-coil region" evidence="3">
    <location>
        <begin position="111"/>
        <end position="145"/>
    </location>
</feature>
<dbReference type="PANTHER" id="PTHR32054:SF70">
    <property type="entry name" value="OS07G0620100 PROTEIN"/>
    <property type="match status" value="1"/>
</dbReference>
<dbReference type="InterPro" id="IPR008545">
    <property type="entry name" value="Web"/>
</dbReference>
<dbReference type="GO" id="GO:0005829">
    <property type="term" value="C:cytosol"/>
    <property type="evidence" value="ECO:0007669"/>
    <property type="project" value="TreeGrafter"/>
</dbReference>
<organism evidence="5 6">
    <name type="scientific">Camellia sinensis var. sinensis</name>
    <name type="common">China tea</name>
    <dbReference type="NCBI Taxonomy" id="542762"/>
    <lineage>
        <taxon>Eukaryota</taxon>
        <taxon>Viridiplantae</taxon>
        <taxon>Streptophyta</taxon>
        <taxon>Embryophyta</taxon>
        <taxon>Tracheophyta</taxon>
        <taxon>Spermatophyta</taxon>
        <taxon>Magnoliopsida</taxon>
        <taxon>eudicotyledons</taxon>
        <taxon>Gunneridae</taxon>
        <taxon>Pentapetalae</taxon>
        <taxon>asterids</taxon>
        <taxon>Ericales</taxon>
        <taxon>Theaceae</taxon>
        <taxon>Camellia</taxon>
    </lineage>
</organism>
<dbReference type="Pfam" id="PF05701">
    <property type="entry name" value="WEMBL"/>
    <property type="match status" value="1"/>
</dbReference>
<evidence type="ECO:0000256" key="4">
    <source>
        <dbReference type="SAM" id="MobiDB-lite"/>
    </source>
</evidence>
<evidence type="ECO:0000256" key="1">
    <source>
        <dbReference type="ARBA" id="ARBA00005485"/>
    </source>
</evidence>
<dbReference type="GO" id="GO:0009904">
    <property type="term" value="P:chloroplast accumulation movement"/>
    <property type="evidence" value="ECO:0007669"/>
    <property type="project" value="TreeGrafter"/>
</dbReference>
<keyword evidence="2 3" id="KW-0175">Coiled coil</keyword>
<keyword evidence="6" id="KW-1185">Reference proteome</keyword>
<evidence type="ECO:0008006" key="7">
    <source>
        <dbReference type="Google" id="ProtNLM"/>
    </source>
</evidence>
<comment type="similarity">
    <text evidence="1">Belongs to the WEB family.</text>
</comment>
<dbReference type="STRING" id="542762.A0A4S4E3R5"/>
<feature type="compositionally biased region" description="Basic and acidic residues" evidence="4">
    <location>
        <begin position="253"/>
        <end position="272"/>
    </location>
</feature>
<evidence type="ECO:0000313" key="5">
    <source>
        <dbReference type="EMBL" id="THG10559.1"/>
    </source>
</evidence>
<gene>
    <name evidence="5" type="ORF">TEA_005644</name>
</gene>
<evidence type="ECO:0000256" key="3">
    <source>
        <dbReference type="SAM" id="Coils"/>
    </source>
</evidence>
<evidence type="ECO:0000256" key="2">
    <source>
        <dbReference type="ARBA" id="ARBA00023054"/>
    </source>
</evidence>
<dbReference type="GO" id="GO:0009903">
    <property type="term" value="P:chloroplast avoidance movement"/>
    <property type="evidence" value="ECO:0007669"/>
    <property type="project" value="TreeGrafter"/>
</dbReference>
<proteinExistence type="inferred from homology"/>
<feature type="compositionally biased region" description="Polar residues" evidence="4">
    <location>
        <begin position="294"/>
        <end position="304"/>
    </location>
</feature>
<dbReference type="AlphaFoldDB" id="A0A4S4E3R5"/>
<dbReference type="PANTHER" id="PTHR32054">
    <property type="entry name" value="HEAVY CHAIN, PUTATIVE, EXPRESSED-RELATED-RELATED"/>
    <property type="match status" value="1"/>
</dbReference>
<evidence type="ECO:0000313" key="6">
    <source>
        <dbReference type="Proteomes" id="UP000306102"/>
    </source>
</evidence>
<dbReference type="Proteomes" id="UP000306102">
    <property type="component" value="Unassembled WGS sequence"/>
</dbReference>
<feature type="region of interest" description="Disordered" evidence="4">
    <location>
        <begin position="249"/>
        <end position="272"/>
    </location>
</feature>
<protein>
    <recommendedName>
        <fullName evidence="7">WEB family protein</fullName>
    </recommendedName>
</protein>
<feature type="region of interest" description="Disordered" evidence="4">
    <location>
        <begin position="291"/>
        <end position="312"/>
    </location>
</feature>
<reference evidence="5 6" key="1">
    <citation type="journal article" date="2018" name="Proc. Natl. Acad. Sci. U.S.A.">
        <title>Draft genome sequence of Camellia sinensis var. sinensis provides insights into the evolution of the tea genome and tea quality.</title>
        <authorList>
            <person name="Wei C."/>
            <person name="Yang H."/>
            <person name="Wang S."/>
            <person name="Zhao J."/>
            <person name="Liu C."/>
            <person name="Gao L."/>
            <person name="Xia E."/>
            <person name="Lu Y."/>
            <person name="Tai Y."/>
            <person name="She G."/>
            <person name="Sun J."/>
            <person name="Cao H."/>
            <person name="Tong W."/>
            <person name="Gao Q."/>
            <person name="Li Y."/>
            <person name="Deng W."/>
            <person name="Jiang X."/>
            <person name="Wang W."/>
            <person name="Chen Q."/>
            <person name="Zhang S."/>
            <person name="Li H."/>
            <person name="Wu J."/>
            <person name="Wang P."/>
            <person name="Li P."/>
            <person name="Shi C."/>
            <person name="Zheng F."/>
            <person name="Jian J."/>
            <person name="Huang B."/>
            <person name="Shan D."/>
            <person name="Shi M."/>
            <person name="Fang C."/>
            <person name="Yue Y."/>
            <person name="Li F."/>
            <person name="Li D."/>
            <person name="Wei S."/>
            <person name="Han B."/>
            <person name="Jiang C."/>
            <person name="Yin Y."/>
            <person name="Xia T."/>
            <person name="Zhang Z."/>
            <person name="Bennetzen J.L."/>
            <person name="Zhao S."/>
            <person name="Wan X."/>
        </authorList>
    </citation>
    <scope>NUCLEOTIDE SEQUENCE [LARGE SCALE GENOMIC DNA]</scope>
    <source>
        <strain evidence="6">cv. Shuchazao</strain>
        <tissue evidence="5">Leaf</tissue>
    </source>
</reference>